<evidence type="ECO:0000313" key="2">
    <source>
        <dbReference type="Proteomes" id="UP000433652"/>
    </source>
</evidence>
<dbReference type="RefSeq" id="WP_159795637.1">
    <property type="nucleotide sequence ID" value="NZ_WTYM01000046.1"/>
</dbReference>
<evidence type="ECO:0000313" key="1">
    <source>
        <dbReference type="EMBL" id="MXO60206.1"/>
    </source>
</evidence>
<accession>A0A6I4SZI0</accession>
<proteinExistence type="predicted"/>
<dbReference type="EMBL" id="WTYM01000046">
    <property type="protein sequence ID" value="MXO60206.1"/>
    <property type="molecule type" value="Genomic_DNA"/>
</dbReference>
<name>A0A6I4SZI0_9SPHN</name>
<keyword evidence="2" id="KW-1185">Reference proteome</keyword>
<sequence>MKALVAALPLVLLLAGCQREDAPADNLVESAGQLVGAEQPVDEKLAEGRYAPRDTCSDLKGADTFRQDLAVAVQARDADGLAALAAEDVKLDFGGGTGREELRKRLTGKEWNLWDELDELLTLGCSANAQGGLTIPWYFDQPIDGVDPYSGMLVTGEKVPLRESPQADSAVLEEISWDVVTIDALRPDDRYQQVTSRDGKSGFILTDKLRSLVDYRLSAASRNGSWRIVSLVAGD</sequence>
<gene>
    <name evidence="1" type="ORF">GRI89_11715</name>
</gene>
<evidence type="ECO:0008006" key="3">
    <source>
        <dbReference type="Google" id="ProtNLM"/>
    </source>
</evidence>
<dbReference type="OrthoDB" id="7550365at2"/>
<dbReference type="PROSITE" id="PS51257">
    <property type="entry name" value="PROKAR_LIPOPROTEIN"/>
    <property type="match status" value="1"/>
</dbReference>
<dbReference type="Proteomes" id="UP000433652">
    <property type="component" value="Unassembled WGS sequence"/>
</dbReference>
<comment type="caution">
    <text evidence="1">The sequence shown here is derived from an EMBL/GenBank/DDBJ whole genome shotgun (WGS) entry which is preliminary data.</text>
</comment>
<dbReference type="AlphaFoldDB" id="A0A6I4SZI0"/>
<reference evidence="1 2" key="1">
    <citation type="submission" date="2019-12" db="EMBL/GenBank/DDBJ databases">
        <title>Genomic-based taxomic classification of the family Erythrobacteraceae.</title>
        <authorList>
            <person name="Xu L."/>
        </authorList>
    </citation>
    <scope>NUCLEOTIDE SEQUENCE [LARGE SCALE GENOMIC DNA]</scope>
    <source>
        <strain evidence="1 2">MCCC 1K01500</strain>
    </source>
</reference>
<protein>
    <recommendedName>
        <fullName evidence="3">SH3 domain-containing protein</fullName>
    </recommendedName>
</protein>
<organism evidence="1 2">
    <name type="scientific">Croceibacterium salegens</name>
    <dbReference type="NCBI Taxonomy" id="1737568"/>
    <lineage>
        <taxon>Bacteria</taxon>
        <taxon>Pseudomonadati</taxon>
        <taxon>Pseudomonadota</taxon>
        <taxon>Alphaproteobacteria</taxon>
        <taxon>Sphingomonadales</taxon>
        <taxon>Erythrobacteraceae</taxon>
        <taxon>Croceibacterium</taxon>
    </lineage>
</organism>